<evidence type="ECO:0000313" key="2">
    <source>
        <dbReference type="EMBL" id="GAA6145738.1"/>
    </source>
</evidence>
<reference evidence="2 3" key="1">
    <citation type="submission" date="2024-04" db="EMBL/GenBank/DDBJ databases">
        <title>Draft genome sequence of Thalassolituus maritimus NBRC 116585.</title>
        <authorList>
            <person name="Miyakawa T."/>
            <person name="Kusuya Y."/>
            <person name="Miura T."/>
        </authorList>
    </citation>
    <scope>NUCLEOTIDE SEQUENCE [LARGE SCALE GENOMIC DNA]</scope>
    <source>
        <strain evidence="2 3">5NW40-0001</strain>
    </source>
</reference>
<name>A0ABQ0A014_9GAMM</name>
<dbReference type="Proteomes" id="UP001481413">
    <property type="component" value="Unassembled WGS sequence"/>
</dbReference>
<evidence type="ECO:0000259" key="1">
    <source>
        <dbReference type="Pfam" id="PF01402"/>
    </source>
</evidence>
<dbReference type="InterPro" id="IPR010985">
    <property type="entry name" value="Ribbon_hlx_hlx"/>
</dbReference>
<dbReference type="RefSeq" id="WP_353294800.1">
    <property type="nucleotide sequence ID" value="NZ_BAABWH010000004.1"/>
</dbReference>
<proteinExistence type="predicted"/>
<accession>A0ABQ0A014</accession>
<organism evidence="2 3">
    <name type="scientific">Thalassolituus maritimus</name>
    <dbReference type="NCBI Taxonomy" id="484498"/>
    <lineage>
        <taxon>Bacteria</taxon>
        <taxon>Pseudomonadati</taxon>
        <taxon>Pseudomonadota</taxon>
        <taxon>Gammaproteobacteria</taxon>
        <taxon>Oceanospirillales</taxon>
        <taxon>Oceanospirillaceae</taxon>
        <taxon>Thalassolituus</taxon>
    </lineage>
</organism>
<feature type="domain" description="Ribbon-helix-helix protein CopG" evidence="1">
    <location>
        <begin position="4"/>
        <end position="42"/>
    </location>
</feature>
<sequence length="95" mass="10597">MAMTSVRLNDEVEAPLETLSKKLDRSKSYLINEAVREYIARQAVEDERWQDTQEALAAAERGEMVSEDAVHAWLDSWGTDEVLAAPDVLSDSSGK</sequence>
<dbReference type="PANTHER" id="PTHR40688">
    <property type="match status" value="1"/>
</dbReference>
<comment type="caution">
    <text evidence="2">The sequence shown here is derived from an EMBL/GenBank/DDBJ whole genome shotgun (WGS) entry which is preliminary data.</text>
</comment>
<dbReference type="EMBL" id="BAABWH010000004">
    <property type="protein sequence ID" value="GAA6145738.1"/>
    <property type="molecule type" value="Genomic_DNA"/>
</dbReference>
<keyword evidence="3" id="KW-1185">Reference proteome</keyword>
<evidence type="ECO:0000313" key="3">
    <source>
        <dbReference type="Proteomes" id="UP001481413"/>
    </source>
</evidence>
<dbReference type="SUPFAM" id="SSF47598">
    <property type="entry name" value="Ribbon-helix-helix"/>
    <property type="match status" value="1"/>
</dbReference>
<dbReference type="PANTHER" id="PTHR40688:SF2">
    <property type="entry name" value="RIBBON-HELIX-HELIX PROTEIN COPG DOMAIN-CONTAINING PROTEIN"/>
    <property type="match status" value="1"/>
</dbReference>
<dbReference type="Pfam" id="PF01402">
    <property type="entry name" value="RHH_1"/>
    <property type="match status" value="1"/>
</dbReference>
<dbReference type="Gene3D" id="1.10.1220.10">
    <property type="entry name" value="Met repressor-like"/>
    <property type="match status" value="1"/>
</dbReference>
<gene>
    <name evidence="2" type="ORF">NBRC116585_18560</name>
</gene>
<dbReference type="InterPro" id="IPR013321">
    <property type="entry name" value="Arc_rbn_hlx_hlx"/>
</dbReference>
<dbReference type="CDD" id="cd22233">
    <property type="entry name" value="RHH_CopAso-like"/>
    <property type="match status" value="1"/>
</dbReference>
<dbReference type="InterPro" id="IPR002145">
    <property type="entry name" value="CopG"/>
</dbReference>
<protein>
    <submittedName>
        <fullName evidence="2">CopG family ribbon-helix-helix protein</fullName>
    </submittedName>
</protein>
<dbReference type="InterPro" id="IPR052991">
    <property type="entry name" value="Non-func_TypeII_TA_Antitoxin"/>
</dbReference>